<dbReference type="InterPro" id="IPR019591">
    <property type="entry name" value="Mrp/NBP35_ATP-bd"/>
</dbReference>
<dbReference type="EMBL" id="JBBMQO010000007">
    <property type="protein sequence ID" value="MEM5502621.1"/>
    <property type="molecule type" value="Genomic_DNA"/>
</dbReference>
<dbReference type="SUPFAM" id="SSF117916">
    <property type="entry name" value="Fe-S cluster assembly (FSCA) domain-like"/>
    <property type="match status" value="1"/>
</dbReference>
<sequence>MTNAPTKDDVQSALAKIKLPDGTALGGSTNLSDIFIADGKVFFSISCDAAEAQKFEAVRIAAEEAVKALPGATGAMVALTAEKKAGSPNPAPKPAPTTAPQPKPQAGPQNSPKAGVEGVKQIIAVASGKGGVGKSTTAINIALGLQSLGLKVGVLDADIYGPSLPRLLGITHKPETIDGRILKPIEKFGLQVMSIGFLVEEDTPMIWRGPMVMSALTQMLREVAWTDLDVLVVDMPPGTGDAQLTMAQQVPLAGAVIVSTPQDLSLIDARKGLNMFRKVDVPVLGIVENMSYFIAPDTQARYDIFGHGGAKAEAIKLGLPFLGEVPLVMKIRELSDAGTPITVEEPNGPHAAVYKDIAKAVYAQMSDGAGKRAAPNIVFE</sequence>
<dbReference type="InterPro" id="IPR034904">
    <property type="entry name" value="FSCA_dom_sf"/>
</dbReference>
<comment type="similarity">
    <text evidence="1">In the N-terminal section; belongs to the MIP18 family.</text>
</comment>
<keyword evidence="6 8" id="KW-0408">Iron</keyword>
<dbReference type="PANTHER" id="PTHR42961:SF2">
    <property type="entry name" value="IRON-SULFUR PROTEIN NUBPL"/>
    <property type="match status" value="1"/>
</dbReference>
<comment type="function">
    <text evidence="8">Binds and transfers iron-sulfur (Fe-S) clusters to target apoproteins. Can hydrolyze ATP.</text>
</comment>
<evidence type="ECO:0000256" key="1">
    <source>
        <dbReference type="ARBA" id="ARBA00007352"/>
    </source>
</evidence>
<dbReference type="InterPro" id="IPR002744">
    <property type="entry name" value="MIP18-like"/>
</dbReference>
<dbReference type="Gene3D" id="3.40.50.300">
    <property type="entry name" value="P-loop containing nucleotide triphosphate hydrolases"/>
    <property type="match status" value="1"/>
</dbReference>
<organism evidence="11 12">
    <name type="scientific">Ahrensia kielensis</name>
    <dbReference type="NCBI Taxonomy" id="76980"/>
    <lineage>
        <taxon>Bacteria</taxon>
        <taxon>Pseudomonadati</taxon>
        <taxon>Pseudomonadota</taxon>
        <taxon>Alphaproteobacteria</taxon>
        <taxon>Hyphomicrobiales</taxon>
        <taxon>Ahrensiaceae</taxon>
        <taxon>Ahrensia</taxon>
    </lineage>
</organism>
<keyword evidence="5 8" id="KW-0067">ATP-binding</keyword>
<evidence type="ECO:0000256" key="6">
    <source>
        <dbReference type="ARBA" id="ARBA00023004"/>
    </source>
</evidence>
<comment type="caution">
    <text evidence="11">The sequence shown here is derived from an EMBL/GenBank/DDBJ whole genome shotgun (WGS) entry which is preliminary data.</text>
</comment>
<comment type="subunit">
    <text evidence="8">Homodimer.</text>
</comment>
<dbReference type="InterPro" id="IPR033756">
    <property type="entry name" value="YlxH/NBP35"/>
</dbReference>
<evidence type="ECO:0000256" key="4">
    <source>
        <dbReference type="ARBA" id="ARBA00022741"/>
    </source>
</evidence>
<keyword evidence="4 8" id="KW-0547">Nucleotide-binding</keyword>
<evidence type="ECO:0000256" key="2">
    <source>
        <dbReference type="ARBA" id="ARBA00008205"/>
    </source>
</evidence>
<dbReference type="SUPFAM" id="SSF52540">
    <property type="entry name" value="P-loop containing nucleoside triphosphate hydrolases"/>
    <property type="match status" value="1"/>
</dbReference>
<dbReference type="Pfam" id="PF01883">
    <property type="entry name" value="FeS_assembly_P"/>
    <property type="match status" value="1"/>
</dbReference>
<dbReference type="Pfam" id="PF10609">
    <property type="entry name" value="ParA"/>
    <property type="match status" value="1"/>
</dbReference>
<evidence type="ECO:0000256" key="8">
    <source>
        <dbReference type="HAMAP-Rule" id="MF_02040"/>
    </source>
</evidence>
<dbReference type="HAMAP" id="MF_02040">
    <property type="entry name" value="Mrp_NBP35"/>
    <property type="match status" value="1"/>
</dbReference>
<reference evidence="11 12" key="1">
    <citation type="submission" date="2024-03" db="EMBL/GenBank/DDBJ databases">
        <title>Community enrichment and isolation of bacterial strains for fucoidan degradation.</title>
        <authorList>
            <person name="Sichert A."/>
        </authorList>
    </citation>
    <scope>NUCLEOTIDE SEQUENCE [LARGE SCALE GENOMIC DNA]</scope>
    <source>
        <strain evidence="11 12">AS62</strain>
    </source>
</reference>
<evidence type="ECO:0000256" key="7">
    <source>
        <dbReference type="ARBA" id="ARBA00023014"/>
    </source>
</evidence>
<feature type="domain" description="MIP18 family-like" evidence="10">
    <location>
        <begin position="7"/>
        <end position="74"/>
    </location>
</feature>
<dbReference type="CDD" id="cd02037">
    <property type="entry name" value="Mrp_NBP35"/>
    <property type="match status" value="1"/>
</dbReference>
<protein>
    <recommendedName>
        <fullName evidence="8">Iron-sulfur cluster carrier protein</fullName>
    </recommendedName>
</protein>
<dbReference type="InterPro" id="IPR000808">
    <property type="entry name" value="Mrp-like_CS"/>
</dbReference>
<keyword evidence="7 8" id="KW-0411">Iron-sulfur</keyword>
<proteinExistence type="inferred from homology"/>
<gene>
    <name evidence="11" type="ORF">WNY59_13580</name>
</gene>
<comment type="similarity">
    <text evidence="2">In the C-terminal section; belongs to the Mrp/NBP35 ATP-binding proteins family.</text>
</comment>
<evidence type="ECO:0000259" key="10">
    <source>
        <dbReference type="Pfam" id="PF01883"/>
    </source>
</evidence>
<dbReference type="InterPro" id="IPR044304">
    <property type="entry name" value="NUBPL-like"/>
</dbReference>
<dbReference type="PANTHER" id="PTHR42961">
    <property type="entry name" value="IRON-SULFUR PROTEIN NUBPL"/>
    <property type="match status" value="1"/>
</dbReference>
<comment type="similarity">
    <text evidence="8">Belongs to the Mrp/NBP35 ATP-binding proteins family.</text>
</comment>
<keyword evidence="12" id="KW-1185">Reference proteome</keyword>
<feature type="binding site" evidence="8">
    <location>
        <begin position="128"/>
        <end position="135"/>
    </location>
    <ligand>
        <name>ATP</name>
        <dbReference type="ChEBI" id="CHEBI:30616"/>
    </ligand>
</feature>
<dbReference type="Proteomes" id="UP001477870">
    <property type="component" value="Unassembled WGS sequence"/>
</dbReference>
<evidence type="ECO:0000256" key="9">
    <source>
        <dbReference type="SAM" id="MobiDB-lite"/>
    </source>
</evidence>
<evidence type="ECO:0000256" key="3">
    <source>
        <dbReference type="ARBA" id="ARBA00022723"/>
    </source>
</evidence>
<dbReference type="RefSeq" id="WP_342848885.1">
    <property type="nucleotide sequence ID" value="NZ_JBBMQO010000007.1"/>
</dbReference>
<feature type="compositionally biased region" description="Pro residues" evidence="9">
    <location>
        <begin position="89"/>
        <end position="105"/>
    </location>
</feature>
<dbReference type="PROSITE" id="PS01215">
    <property type="entry name" value="MRP"/>
    <property type="match status" value="1"/>
</dbReference>
<feature type="region of interest" description="Disordered" evidence="9">
    <location>
        <begin position="84"/>
        <end position="114"/>
    </location>
</feature>
<evidence type="ECO:0000313" key="11">
    <source>
        <dbReference type="EMBL" id="MEM5502621.1"/>
    </source>
</evidence>
<evidence type="ECO:0000256" key="5">
    <source>
        <dbReference type="ARBA" id="ARBA00022840"/>
    </source>
</evidence>
<dbReference type="InterPro" id="IPR027417">
    <property type="entry name" value="P-loop_NTPase"/>
</dbReference>
<keyword evidence="3 8" id="KW-0479">Metal-binding</keyword>
<name>A0ABU9T910_9HYPH</name>
<keyword evidence="8" id="KW-0378">Hydrolase</keyword>
<accession>A0ABU9T910</accession>
<evidence type="ECO:0000313" key="12">
    <source>
        <dbReference type="Proteomes" id="UP001477870"/>
    </source>
</evidence>